<accession>A0A1G8EG52</accession>
<dbReference type="EMBL" id="FNDS01000002">
    <property type="protein sequence ID" value="SDH68878.1"/>
    <property type="molecule type" value="Genomic_DNA"/>
</dbReference>
<dbReference type="SMART" id="SM00062">
    <property type="entry name" value="PBPb"/>
    <property type="match status" value="1"/>
</dbReference>
<dbReference type="SUPFAM" id="SSF53850">
    <property type="entry name" value="Periplasmic binding protein-like II"/>
    <property type="match status" value="1"/>
</dbReference>
<gene>
    <name evidence="5" type="ORF">SAMN05216272_102540</name>
</gene>
<dbReference type="Gene3D" id="3.40.190.10">
    <property type="entry name" value="Periplasmic binding protein-like II"/>
    <property type="match status" value="2"/>
</dbReference>
<organism evidence="5 6">
    <name type="scientific">Pseudomonas panipatensis</name>
    <dbReference type="NCBI Taxonomy" id="428992"/>
    <lineage>
        <taxon>Bacteria</taxon>
        <taxon>Pseudomonadati</taxon>
        <taxon>Pseudomonadota</taxon>
        <taxon>Gammaproteobacteria</taxon>
        <taxon>Pseudomonadales</taxon>
        <taxon>Pseudomonadaceae</taxon>
        <taxon>Pseudomonas</taxon>
    </lineage>
</organism>
<dbReference type="PANTHER" id="PTHR35936:SF6">
    <property type="entry name" value="AMINO ACID ABC TRANSPORTER SUBSTRATE-BINDING PAAT FAMILY PROTEIN"/>
    <property type="match status" value="1"/>
</dbReference>
<evidence type="ECO:0000313" key="5">
    <source>
        <dbReference type="EMBL" id="SDH68878.1"/>
    </source>
</evidence>
<dbReference type="AlphaFoldDB" id="A0A1G8EG52"/>
<keyword evidence="2 3" id="KW-0732">Signal</keyword>
<evidence type="ECO:0000313" key="6">
    <source>
        <dbReference type="Proteomes" id="UP000199636"/>
    </source>
</evidence>
<feature type="signal peptide" evidence="3">
    <location>
        <begin position="1"/>
        <end position="21"/>
    </location>
</feature>
<keyword evidence="6" id="KW-1185">Reference proteome</keyword>
<feature type="chain" id="PRO_5011638041" evidence="3">
    <location>
        <begin position="22"/>
        <end position="255"/>
    </location>
</feature>
<sequence length="255" mass="28141">MRRRPLLSLFASLLPVTLAHALSGPAQPAAAPGAEPALQVGYYEFPPYIYTDEGGAARGSGAELVRRLARQAGYRAEFRALPSARLYQALQDGSVQLWAGAPGKPELADSTLECEHVLGYVSLNLYRLASRPAPRLPQDLSGSRLILINGYSYWKAATQLLDDPTLKLELHRTSTHAAALQMLLRGRGDYLLDYQAPVEQAQREAGMPELAYEPISHLPVKLILSRRAGDAERLRRRFDLAYEQLRAAGVRLELN</sequence>
<evidence type="ECO:0000256" key="1">
    <source>
        <dbReference type="ARBA" id="ARBA00010333"/>
    </source>
</evidence>
<dbReference type="Proteomes" id="UP000199636">
    <property type="component" value="Unassembled WGS sequence"/>
</dbReference>
<proteinExistence type="inferred from homology"/>
<feature type="domain" description="Solute-binding protein family 3/N-terminal" evidence="4">
    <location>
        <begin position="37"/>
        <end position="254"/>
    </location>
</feature>
<evidence type="ECO:0000256" key="3">
    <source>
        <dbReference type="SAM" id="SignalP"/>
    </source>
</evidence>
<evidence type="ECO:0000259" key="4">
    <source>
        <dbReference type="SMART" id="SM00062"/>
    </source>
</evidence>
<evidence type="ECO:0000256" key="2">
    <source>
        <dbReference type="ARBA" id="ARBA00022729"/>
    </source>
</evidence>
<comment type="similarity">
    <text evidence="1">Belongs to the bacterial solute-binding protein 3 family.</text>
</comment>
<reference evidence="6" key="1">
    <citation type="submission" date="2016-10" db="EMBL/GenBank/DDBJ databases">
        <authorList>
            <person name="Varghese N."/>
            <person name="Submissions S."/>
        </authorList>
    </citation>
    <scope>NUCLEOTIDE SEQUENCE [LARGE SCALE GENOMIC DNA]</scope>
    <source>
        <strain evidence="6">CCM 7469</strain>
    </source>
</reference>
<dbReference type="Pfam" id="PF00497">
    <property type="entry name" value="SBP_bac_3"/>
    <property type="match status" value="1"/>
</dbReference>
<name>A0A1G8EG52_9PSED</name>
<dbReference type="STRING" id="428992.SAMN05216272_102540"/>
<dbReference type="OrthoDB" id="8481721at2"/>
<dbReference type="InterPro" id="IPR001638">
    <property type="entry name" value="Solute-binding_3/MltF_N"/>
</dbReference>
<dbReference type="RefSeq" id="WP_090261997.1">
    <property type="nucleotide sequence ID" value="NZ_FNDS01000002.1"/>
</dbReference>
<protein>
    <submittedName>
        <fullName evidence="5">Polar amino acid transport system substrate-binding protein</fullName>
    </submittedName>
</protein>
<dbReference type="PANTHER" id="PTHR35936">
    <property type="entry name" value="MEMBRANE-BOUND LYTIC MUREIN TRANSGLYCOSYLASE F"/>
    <property type="match status" value="1"/>
</dbReference>